<feature type="transmembrane region" description="Helical" evidence="12">
    <location>
        <begin position="268"/>
        <end position="287"/>
    </location>
</feature>
<evidence type="ECO:0000256" key="9">
    <source>
        <dbReference type="ARBA" id="ARBA00023136"/>
    </source>
</evidence>
<comment type="function">
    <text evidence="12">Plays a role in the flagellum-specific transport system.</text>
</comment>
<evidence type="ECO:0000256" key="1">
    <source>
        <dbReference type="ARBA" id="ARBA00006257"/>
    </source>
</evidence>
<dbReference type="NCBIfam" id="NF009438">
    <property type="entry name" value="PRK12797.1"/>
    <property type="match status" value="1"/>
</dbReference>
<feature type="transmembrane region" description="Helical" evidence="12">
    <location>
        <begin position="91"/>
        <end position="118"/>
    </location>
</feature>
<dbReference type="NCBIfam" id="TIGR01103">
    <property type="entry name" value="fliP"/>
    <property type="match status" value="1"/>
</dbReference>
<dbReference type="EMBL" id="JAJEPV010000004">
    <property type="protein sequence ID" value="MCC2118421.1"/>
    <property type="molecule type" value="Genomic_DNA"/>
</dbReference>
<dbReference type="AlphaFoldDB" id="A0AAE2ZW05"/>
<dbReference type="GO" id="GO:0044781">
    <property type="term" value="P:bacterial-type flagellum organization"/>
    <property type="evidence" value="ECO:0007669"/>
    <property type="project" value="UniProtKB-UniRule"/>
</dbReference>
<evidence type="ECO:0000256" key="7">
    <source>
        <dbReference type="ARBA" id="ARBA00022927"/>
    </source>
</evidence>
<keyword evidence="9 12" id="KW-0472">Membrane</keyword>
<dbReference type="PANTHER" id="PTHR30587:SF0">
    <property type="entry name" value="FLAGELLAR BIOSYNTHETIC PROTEIN FLIP"/>
    <property type="match status" value="1"/>
</dbReference>
<reference evidence="13 14" key="1">
    <citation type="submission" date="2021-10" db="EMBL/GenBank/DDBJ databases">
        <title>Anaerobic single-cell dispensing facilitates the cultivation of human gut bacteria.</title>
        <authorList>
            <person name="Afrizal A."/>
        </authorList>
    </citation>
    <scope>NUCLEOTIDE SEQUENCE [LARGE SCALE GENOMIC DNA]</scope>
    <source>
        <strain evidence="13 14">CLA-AA-H273</strain>
    </source>
</reference>
<dbReference type="GO" id="GO:0009425">
    <property type="term" value="C:bacterial-type flagellum basal body"/>
    <property type="evidence" value="ECO:0007669"/>
    <property type="project" value="UniProtKB-SubCell"/>
</dbReference>
<dbReference type="Proteomes" id="UP001197795">
    <property type="component" value="Unassembled WGS sequence"/>
</dbReference>
<evidence type="ECO:0000256" key="8">
    <source>
        <dbReference type="ARBA" id="ARBA00022989"/>
    </source>
</evidence>
<evidence type="ECO:0000313" key="14">
    <source>
        <dbReference type="Proteomes" id="UP001197795"/>
    </source>
</evidence>
<keyword evidence="11 12" id="KW-1006">Bacterial flagellum protein export</keyword>
<keyword evidence="4 12" id="KW-1003">Cell membrane</keyword>
<dbReference type="RefSeq" id="WP_227732213.1">
    <property type="nucleotide sequence ID" value="NZ_JAJEPV010000004.1"/>
</dbReference>
<evidence type="ECO:0000256" key="2">
    <source>
        <dbReference type="ARBA" id="ARBA00021714"/>
    </source>
</evidence>
<evidence type="ECO:0000256" key="5">
    <source>
        <dbReference type="ARBA" id="ARBA00022692"/>
    </source>
</evidence>
<keyword evidence="5 12" id="KW-0812">Transmembrane</keyword>
<gene>
    <name evidence="12 13" type="primary">fliP</name>
    <name evidence="13" type="ORF">LKD75_02245</name>
</gene>
<dbReference type="GO" id="GO:0009306">
    <property type="term" value="P:protein secretion"/>
    <property type="evidence" value="ECO:0007669"/>
    <property type="project" value="UniProtKB-UniRule"/>
</dbReference>
<dbReference type="PRINTS" id="PR01302">
    <property type="entry name" value="TYPE3IMPPROT"/>
</dbReference>
<name>A0AAE2ZW05_9FIRM</name>
<dbReference type="GO" id="GO:0005886">
    <property type="term" value="C:plasma membrane"/>
    <property type="evidence" value="ECO:0007669"/>
    <property type="project" value="UniProtKB-SubCell"/>
</dbReference>
<organism evidence="13 14">
    <name type="scientific">Waltera acetigignens</name>
    <dbReference type="NCBI Taxonomy" id="2981769"/>
    <lineage>
        <taxon>Bacteria</taxon>
        <taxon>Bacillati</taxon>
        <taxon>Bacillota</taxon>
        <taxon>Clostridia</taxon>
        <taxon>Lachnospirales</taxon>
        <taxon>Lachnospiraceae</taxon>
        <taxon>Waltera</taxon>
    </lineage>
</organism>
<keyword evidence="13" id="KW-0282">Flagellum</keyword>
<keyword evidence="6 12" id="KW-1005">Bacterial flagellum biogenesis</keyword>
<comment type="subcellular location">
    <subcellularLocation>
        <location evidence="12">Cell membrane</location>
        <topology evidence="12">Multi-pass membrane protein</topology>
    </subcellularLocation>
    <subcellularLocation>
        <location evidence="12">Bacterial flagellum basal body</location>
    </subcellularLocation>
</comment>
<evidence type="ECO:0000256" key="4">
    <source>
        <dbReference type="ARBA" id="ARBA00022475"/>
    </source>
</evidence>
<evidence type="ECO:0000256" key="3">
    <source>
        <dbReference type="ARBA" id="ARBA00022448"/>
    </source>
</evidence>
<evidence type="ECO:0000256" key="11">
    <source>
        <dbReference type="ARBA" id="ARBA00023225"/>
    </source>
</evidence>
<dbReference type="InterPro" id="IPR005838">
    <property type="entry name" value="T3SS_IM_P"/>
</dbReference>
<dbReference type="PROSITE" id="PS01061">
    <property type="entry name" value="FLIP_2"/>
    <property type="match status" value="1"/>
</dbReference>
<feature type="transmembrane region" description="Helical" evidence="12">
    <location>
        <begin position="228"/>
        <end position="247"/>
    </location>
</feature>
<evidence type="ECO:0000313" key="13">
    <source>
        <dbReference type="EMBL" id="MCC2118421.1"/>
    </source>
</evidence>
<keyword evidence="10" id="KW-0975">Bacterial flagellum</keyword>
<keyword evidence="13" id="KW-0966">Cell projection</keyword>
<keyword evidence="7 12" id="KW-0653">Protein transport</keyword>
<sequence length="291" mass="32269">MKRKIIDASIKLKTIIYMVCLLVTVGILCICTPVKVQASERHLTGDTEVSTVINPAGTATTPEEVGQLNTANTVSITYNNGNGQINGALRILITLTLIALAPTIIIMMTSFTRIIIVLHFTRSALNTQTAPPNQILIGLALILTFFIMEPTITRINEEAIQPFEEGTIDQDEALEKGMAPLREFMYPQTQVKDVELFMDIAGQEWDGTLEDIPNSVLVPSFMISELRMAFWIGFMIYIPFIVIDMVVASTLMSMGMMMLPPTTISMPFKILLFVLADGWALIIGQLVQTFY</sequence>
<keyword evidence="14" id="KW-1185">Reference proteome</keyword>
<evidence type="ECO:0000256" key="6">
    <source>
        <dbReference type="ARBA" id="ARBA00022795"/>
    </source>
</evidence>
<keyword evidence="3 12" id="KW-0813">Transport</keyword>
<dbReference type="PRINTS" id="PR00951">
    <property type="entry name" value="FLGBIOSNFLIP"/>
</dbReference>
<feature type="transmembrane region" description="Helical" evidence="12">
    <location>
        <begin position="130"/>
        <end position="148"/>
    </location>
</feature>
<proteinExistence type="inferred from homology"/>
<evidence type="ECO:0000256" key="10">
    <source>
        <dbReference type="ARBA" id="ARBA00023143"/>
    </source>
</evidence>
<comment type="caution">
    <text evidence="13">The sequence shown here is derived from an EMBL/GenBank/DDBJ whole genome shotgun (WGS) entry which is preliminary data.</text>
</comment>
<evidence type="ECO:0000256" key="12">
    <source>
        <dbReference type="RuleBase" id="RU362069"/>
    </source>
</evidence>
<dbReference type="InterPro" id="IPR005837">
    <property type="entry name" value="FliP"/>
</dbReference>
<accession>A0AAE2ZW05</accession>
<dbReference type="PANTHER" id="PTHR30587">
    <property type="entry name" value="FLAGELLAR BIOSYNTHETIC PROTEIN FLIP"/>
    <property type="match status" value="1"/>
</dbReference>
<comment type="similarity">
    <text evidence="1 12">Belongs to the FliP/MopC/SpaP family.</text>
</comment>
<dbReference type="Pfam" id="PF00813">
    <property type="entry name" value="FliP"/>
    <property type="match status" value="1"/>
</dbReference>
<protein>
    <recommendedName>
        <fullName evidence="2 12">Flagellar biosynthetic protein FliP</fullName>
    </recommendedName>
</protein>
<keyword evidence="8 12" id="KW-1133">Transmembrane helix</keyword>
<keyword evidence="13" id="KW-0969">Cilium</keyword>